<evidence type="ECO:0000313" key="3">
    <source>
        <dbReference type="Proteomes" id="UP001596171"/>
    </source>
</evidence>
<accession>A0ABW1SJR6</accession>
<keyword evidence="3" id="KW-1185">Reference proteome</keyword>
<proteinExistence type="predicted"/>
<evidence type="ECO:0000256" key="1">
    <source>
        <dbReference type="SAM" id="Phobius"/>
    </source>
</evidence>
<organism evidence="2 3">
    <name type="scientific">Lactiplantibacillus nangangensis</name>
    <dbReference type="NCBI Taxonomy" id="2559917"/>
    <lineage>
        <taxon>Bacteria</taxon>
        <taxon>Bacillati</taxon>
        <taxon>Bacillota</taxon>
        <taxon>Bacilli</taxon>
        <taxon>Lactobacillales</taxon>
        <taxon>Lactobacillaceae</taxon>
        <taxon>Lactiplantibacillus</taxon>
    </lineage>
</organism>
<name>A0ABW1SJR6_9LACO</name>
<sequence length="367" mass="41399">MAETGKRRDETMNDILHRVRVNRGIVVALLGLLYVFATMPLMTLASVGLAGGLIVRTWLTNSQRRVKLGLSAAYIGVMVFQLVFNAMVLFPMRGWTALYYPTKLVALALLLLPLLVERFVIVQHQDDFYMPSAADASAISFAELRRNRDRVKKSLRQMSKMSQSMSIDHLKTVLSDLPRHSATRYINHGTLTPAYFEDATATLADEGIYIVVSNTGSPASEIISSFTQKQYNHVSLAFDHDLATILSYNGGDNVYPPGMNAENLEFFHQKPDASVLVYRLPVTRSQKQAMIDKIAEINREGSAYNMVGLVAKHSYRPNIMFCSQFVYTMLKLAGVVYFDKAPGEVRPTDFIELDYYKKVQFDYEITF</sequence>
<dbReference type="InterPro" id="IPR038765">
    <property type="entry name" value="Papain-like_cys_pep_sf"/>
</dbReference>
<keyword evidence="1" id="KW-1133">Transmembrane helix</keyword>
<feature type="transmembrane region" description="Helical" evidence="1">
    <location>
        <begin position="43"/>
        <end position="59"/>
    </location>
</feature>
<protein>
    <submittedName>
        <fullName evidence="2">Uncharacterized protein</fullName>
    </submittedName>
</protein>
<evidence type="ECO:0000313" key="2">
    <source>
        <dbReference type="EMBL" id="MFC6201519.1"/>
    </source>
</evidence>
<keyword evidence="1" id="KW-0472">Membrane</keyword>
<feature type="transmembrane region" description="Helical" evidence="1">
    <location>
        <begin position="98"/>
        <end position="116"/>
    </location>
</feature>
<dbReference type="Gene3D" id="3.90.1720.10">
    <property type="entry name" value="endopeptidase domain like (from Nostoc punctiforme)"/>
    <property type="match status" value="1"/>
</dbReference>
<feature type="transmembrane region" description="Helical" evidence="1">
    <location>
        <begin position="71"/>
        <end position="92"/>
    </location>
</feature>
<feature type="transmembrane region" description="Helical" evidence="1">
    <location>
        <begin position="21"/>
        <end position="37"/>
    </location>
</feature>
<reference evidence="3" key="1">
    <citation type="journal article" date="2019" name="Int. J. Syst. Evol. Microbiol.">
        <title>The Global Catalogue of Microorganisms (GCM) 10K type strain sequencing project: providing services to taxonomists for standard genome sequencing and annotation.</title>
        <authorList>
            <consortium name="The Broad Institute Genomics Platform"/>
            <consortium name="The Broad Institute Genome Sequencing Center for Infectious Disease"/>
            <person name="Wu L."/>
            <person name="Ma J."/>
        </authorList>
    </citation>
    <scope>NUCLEOTIDE SEQUENCE [LARGE SCALE GENOMIC DNA]</scope>
    <source>
        <strain evidence="3">CCM 8930</strain>
    </source>
</reference>
<comment type="caution">
    <text evidence="2">The sequence shown here is derived from an EMBL/GenBank/DDBJ whole genome shotgun (WGS) entry which is preliminary data.</text>
</comment>
<dbReference type="Proteomes" id="UP001596171">
    <property type="component" value="Unassembled WGS sequence"/>
</dbReference>
<dbReference type="RefSeq" id="WP_223877415.1">
    <property type="nucleotide sequence ID" value="NZ_BJDI01000002.1"/>
</dbReference>
<dbReference type="SUPFAM" id="SSF54001">
    <property type="entry name" value="Cysteine proteinases"/>
    <property type="match status" value="1"/>
</dbReference>
<gene>
    <name evidence="2" type="ORF">ACFP1L_06500</name>
</gene>
<dbReference type="EMBL" id="JBHSSE010000016">
    <property type="protein sequence ID" value="MFC6201519.1"/>
    <property type="molecule type" value="Genomic_DNA"/>
</dbReference>
<keyword evidence="1" id="KW-0812">Transmembrane</keyword>